<feature type="domain" description="ABC transmembrane type-1" evidence="9">
    <location>
        <begin position="22"/>
        <end position="305"/>
    </location>
</feature>
<dbReference type="FunFam" id="3.40.50.300:FF:000218">
    <property type="entry name" value="Multidrug ABC transporter ATP-binding protein"/>
    <property type="match status" value="1"/>
</dbReference>
<evidence type="ECO:0000256" key="1">
    <source>
        <dbReference type="ARBA" id="ARBA00004651"/>
    </source>
</evidence>
<evidence type="ECO:0000256" key="2">
    <source>
        <dbReference type="ARBA" id="ARBA00022692"/>
    </source>
</evidence>
<dbReference type="EMBL" id="CP002582">
    <property type="protein sequence ID" value="ADZ82380.1"/>
    <property type="molecule type" value="Genomic_DNA"/>
</dbReference>
<feature type="transmembrane region" description="Helical" evidence="7">
    <location>
        <begin position="252"/>
        <end position="270"/>
    </location>
</feature>
<dbReference type="PROSITE" id="PS00211">
    <property type="entry name" value="ABC_TRANSPORTER_1"/>
    <property type="match status" value="1"/>
</dbReference>
<reference evidence="10 11" key="1">
    <citation type="journal article" date="2011" name="J. Bacteriol.">
        <title>Complete genome sequence of the cellulose-degrading bacterium Cellulosilyticum lentocellum.</title>
        <authorList>
            <consortium name="US DOE Joint Genome Institute"/>
            <person name="Miller D.A."/>
            <person name="Suen G."/>
            <person name="Bruce D."/>
            <person name="Copeland A."/>
            <person name="Cheng J.F."/>
            <person name="Detter C."/>
            <person name="Goodwin L.A."/>
            <person name="Han C.S."/>
            <person name="Hauser L.J."/>
            <person name="Land M.L."/>
            <person name="Lapidus A."/>
            <person name="Lucas S."/>
            <person name="Meincke L."/>
            <person name="Pitluck S."/>
            <person name="Tapia R."/>
            <person name="Teshima H."/>
            <person name="Woyke T."/>
            <person name="Fox B.G."/>
            <person name="Angert E.R."/>
            <person name="Currie C.R."/>
        </authorList>
    </citation>
    <scope>NUCLEOTIDE SEQUENCE [LARGE SCALE GENOMIC DNA]</scope>
    <source>
        <strain evidence="11">ATCC 49066 / DSM 5427 / NCIMB 11756 / RHM5</strain>
    </source>
</reference>
<evidence type="ECO:0000256" key="7">
    <source>
        <dbReference type="SAM" id="Phobius"/>
    </source>
</evidence>
<accession>F2JN38</accession>
<evidence type="ECO:0000313" key="11">
    <source>
        <dbReference type="Proteomes" id="UP000008467"/>
    </source>
</evidence>
<dbReference type="PANTHER" id="PTHR43394">
    <property type="entry name" value="ATP-DEPENDENT PERMEASE MDL1, MITOCHONDRIAL"/>
    <property type="match status" value="1"/>
</dbReference>
<evidence type="ECO:0000313" key="10">
    <source>
        <dbReference type="EMBL" id="ADZ82380.1"/>
    </source>
</evidence>
<sequence>MDTIKQFIKYYKPYRKMFFYDMGCALTLSGIDLTFPLLVRFLMNEVYVLNDTNEIIKFILIIGSILLGMYILAFFCQYYITTWGHIMGARMESDMRKELFGHLEKLSFSYYDEVNTGKLMSCITNDLFDISELAHHGPEDIFISCIKIVGTFAILSMINIKMTLILIFFTAIMLAFSLYYNRKMKAVFAKNRQKIAEVNAITQDALGGIRVVKSFANEAIEMQKFEAGNEAFVKTKSESYLIMGKYFSGNGFFKNILYLATILVGGLFITRGEMNLADLTVYILYINTYLNPVEKLVNFTEQFQKGMTGFERFLSVVRTKPEIDDEPDAQPIGEVKGDITFENVSFSYADEEKNVLSNMNIHIPAGKTVALVGPSGGGKTTFCSLIPRFYEVSEGKVLIDGKDIKHITQSSLRDAIGIVQQDVYLFGGSIKQNIAYGDPKAGDEAITQAAKKANIHDFIMSLPEGYDTFVGERGVRLSGGQKQRIAIARVFLKNPPILILDEATSALDNESERYIQRSLDELSKGRTTLVIAHRLSTIRNADEILVLTKAGIAEKGAHEALMNENGLYAQLYNMQFETA</sequence>
<feature type="domain" description="ABC transporter" evidence="8">
    <location>
        <begin position="339"/>
        <end position="574"/>
    </location>
</feature>
<name>F2JN38_CELLD</name>
<dbReference type="InterPro" id="IPR003439">
    <property type="entry name" value="ABC_transporter-like_ATP-bd"/>
</dbReference>
<dbReference type="HOGENOM" id="CLU_000604_84_3_9"/>
<dbReference type="InterPro" id="IPR039421">
    <property type="entry name" value="Type_1_exporter"/>
</dbReference>
<dbReference type="RefSeq" id="WP_013655681.1">
    <property type="nucleotide sequence ID" value="NC_015275.1"/>
</dbReference>
<evidence type="ECO:0000256" key="4">
    <source>
        <dbReference type="ARBA" id="ARBA00022840"/>
    </source>
</evidence>
<keyword evidence="10" id="KW-0378">Hydrolase</keyword>
<dbReference type="SUPFAM" id="SSF52540">
    <property type="entry name" value="P-loop containing nucleoside triphosphate hydrolases"/>
    <property type="match status" value="1"/>
</dbReference>
<dbReference type="PANTHER" id="PTHR43394:SF1">
    <property type="entry name" value="ATP-BINDING CASSETTE SUB-FAMILY B MEMBER 10, MITOCHONDRIAL"/>
    <property type="match status" value="1"/>
</dbReference>
<evidence type="ECO:0000259" key="9">
    <source>
        <dbReference type="PROSITE" id="PS50929"/>
    </source>
</evidence>
<dbReference type="PROSITE" id="PS50893">
    <property type="entry name" value="ABC_TRANSPORTER_2"/>
    <property type="match status" value="1"/>
</dbReference>
<dbReference type="InterPro" id="IPR017871">
    <property type="entry name" value="ABC_transporter-like_CS"/>
</dbReference>
<comment type="subcellular location">
    <subcellularLocation>
        <location evidence="1">Cell membrane</location>
        <topology evidence="1">Multi-pass membrane protein</topology>
    </subcellularLocation>
</comment>
<feature type="transmembrane region" description="Helical" evidence="7">
    <location>
        <begin position="20"/>
        <end position="43"/>
    </location>
</feature>
<keyword evidence="2 7" id="KW-0812">Transmembrane</keyword>
<evidence type="ECO:0000256" key="5">
    <source>
        <dbReference type="ARBA" id="ARBA00022989"/>
    </source>
</evidence>
<dbReference type="AlphaFoldDB" id="F2JN38"/>
<gene>
    <name evidence="10" type="ordered locus">Clole_0646</name>
</gene>
<proteinExistence type="predicted"/>
<feature type="transmembrane region" description="Helical" evidence="7">
    <location>
        <begin position="141"/>
        <end position="158"/>
    </location>
</feature>
<dbReference type="GO" id="GO:0016887">
    <property type="term" value="F:ATP hydrolysis activity"/>
    <property type="evidence" value="ECO:0007669"/>
    <property type="project" value="InterPro"/>
</dbReference>
<dbReference type="CDD" id="cd18549">
    <property type="entry name" value="ABC_6TM_YwjA_like"/>
    <property type="match status" value="1"/>
</dbReference>
<dbReference type="InterPro" id="IPR011527">
    <property type="entry name" value="ABC1_TM_dom"/>
</dbReference>
<dbReference type="GO" id="GO:0015421">
    <property type="term" value="F:ABC-type oligopeptide transporter activity"/>
    <property type="evidence" value="ECO:0007669"/>
    <property type="project" value="TreeGrafter"/>
</dbReference>
<dbReference type="STRING" id="642492.Clole_0646"/>
<dbReference type="SMART" id="SM00382">
    <property type="entry name" value="AAA"/>
    <property type="match status" value="1"/>
</dbReference>
<keyword evidence="5 7" id="KW-1133">Transmembrane helix</keyword>
<dbReference type="InterPro" id="IPR003593">
    <property type="entry name" value="AAA+_ATPase"/>
</dbReference>
<dbReference type="Pfam" id="PF00005">
    <property type="entry name" value="ABC_tran"/>
    <property type="match status" value="1"/>
</dbReference>
<dbReference type="EC" id="3.6.3.44" evidence="10"/>
<protein>
    <submittedName>
        <fullName evidence="10">Xenobiotic-transporting ATPase</fullName>
        <ecNumber evidence="10">3.6.3.44</ecNumber>
    </submittedName>
</protein>
<dbReference type="Pfam" id="PF00664">
    <property type="entry name" value="ABC_membrane"/>
    <property type="match status" value="1"/>
</dbReference>
<organism evidence="10 11">
    <name type="scientific">Cellulosilyticum lentocellum (strain ATCC 49066 / DSM 5427 / NCIMB 11756 / RHM5)</name>
    <name type="common">Clostridium lentocellum</name>
    <dbReference type="NCBI Taxonomy" id="642492"/>
    <lineage>
        <taxon>Bacteria</taxon>
        <taxon>Bacillati</taxon>
        <taxon>Bacillota</taxon>
        <taxon>Clostridia</taxon>
        <taxon>Lachnospirales</taxon>
        <taxon>Cellulosilyticaceae</taxon>
        <taxon>Cellulosilyticum</taxon>
    </lineage>
</organism>
<dbReference type="InterPro" id="IPR027417">
    <property type="entry name" value="P-loop_NTPase"/>
</dbReference>
<dbReference type="Gene3D" id="3.40.50.300">
    <property type="entry name" value="P-loop containing nucleotide triphosphate hydrolases"/>
    <property type="match status" value="1"/>
</dbReference>
<dbReference type="GO" id="GO:0005886">
    <property type="term" value="C:plasma membrane"/>
    <property type="evidence" value="ECO:0007669"/>
    <property type="project" value="UniProtKB-SubCell"/>
</dbReference>
<keyword evidence="6 7" id="KW-0472">Membrane</keyword>
<feature type="transmembrane region" description="Helical" evidence="7">
    <location>
        <begin position="164"/>
        <end position="181"/>
    </location>
</feature>
<dbReference type="GO" id="GO:0005524">
    <property type="term" value="F:ATP binding"/>
    <property type="evidence" value="ECO:0007669"/>
    <property type="project" value="UniProtKB-KW"/>
</dbReference>
<dbReference type="eggNOG" id="COG1132">
    <property type="taxonomic scope" value="Bacteria"/>
</dbReference>
<feature type="transmembrane region" description="Helical" evidence="7">
    <location>
        <begin position="55"/>
        <end position="80"/>
    </location>
</feature>
<dbReference type="InterPro" id="IPR036640">
    <property type="entry name" value="ABC1_TM_sf"/>
</dbReference>
<dbReference type="PROSITE" id="PS50929">
    <property type="entry name" value="ABC_TM1F"/>
    <property type="match status" value="1"/>
</dbReference>
<evidence type="ECO:0000256" key="6">
    <source>
        <dbReference type="ARBA" id="ARBA00023136"/>
    </source>
</evidence>
<evidence type="ECO:0000259" key="8">
    <source>
        <dbReference type="PROSITE" id="PS50893"/>
    </source>
</evidence>
<keyword evidence="3" id="KW-0547">Nucleotide-binding</keyword>
<keyword evidence="4" id="KW-0067">ATP-binding</keyword>
<dbReference type="SUPFAM" id="SSF90123">
    <property type="entry name" value="ABC transporter transmembrane region"/>
    <property type="match status" value="1"/>
</dbReference>
<dbReference type="Proteomes" id="UP000008467">
    <property type="component" value="Chromosome"/>
</dbReference>
<dbReference type="KEGG" id="cle:Clole_0646"/>
<dbReference type="CDD" id="cd03251">
    <property type="entry name" value="ABCC_MsbA"/>
    <property type="match status" value="1"/>
</dbReference>
<evidence type="ECO:0000256" key="3">
    <source>
        <dbReference type="ARBA" id="ARBA00022741"/>
    </source>
</evidence>
<keyword evidence="11" id="KW-1185">Reference proteome</keyword>
<dbReference type="Gene3D" id="1.20.1560.10">
    <property type="entry name" value="ABC transporter type 1, transmembrane domain"/>
    <property type="match status" value="1"/>
</dbReference>